<feature type="region of interest" description="Disordered" evidence="1">
    <location>
        <begin position="58"/>
        <end position="83"/>
    </location>
</feature>
<sequence length="83" mass="9542">MEQDLADPRETLGQPKHCHNHINSLRKTLQVCLEWAYAYEFVLSHQVTFCCWVKAIPGKTPDVSKSQTDKSNRQNRLGITCEP</sequence>
<dbReference type="Proteomes" id="UP001519460">
    <property type="component" value="Unassembled WGS sequence"/>
</dbReference>
<comment type="caution">
    <text evidence="2">The sequence shown here is derived from an EMBL/GenBank/DDBJ whole genome shotgun (WGS) entry which is preliminary data.</text>
</comment>
<dbReference type="AlphaFoldDB" id="A0ABD0KRC9"/>
<keyword evidence="3" id="KW-1185">Reference proteome</keyword>
<organism evidence="2 3">
    <name type="scientific">Batillaria attramentaria</name>
    <dbReference type="NCBI Taxonomy" id="370345"/>
    <lineage>
        <taxon>Eukaryota</taxon>
        <taxon>Metazoa</taxon>
        <taxon>Spiralia</taxon>
        <taxon>Lophotrochozoa</taxon>
        <taxon>Mollusca</taxon>
        <taxon>Gastropoda</taxon>
        <taxon>Caenogastropoda</taxon>
        <taxon>Sorbeoconcha</taxon>
        <taxon>Cerithioidea</taxon>
        <taxon>Batillariidae</taxon>
        <taxon>Batillaria</taxon>
    </lineage>
</organism>
<accession>A0ABD0KRC9</accession>
<evidence type="ECO:0000256" key="1">
    <source>
        <dbReference type="SAM" id="MobiDB-lite"/>
    </source>
</evidence>
<protein>
    <submittedName>
        <fullName evidence="2">Uncharacterized protein</fullName>
    </submittedName>
</protein>
<name>A0ABD0KRC9_9CAEN</name>
<evidence type="ECO:0000313" key="3">
    <source>
        <dbReference type="Proteomes" id="UP001519460"/>
    </source>
</evidence>
<evidence type="ECO:0000313" key="2">
    <source>
        <dbReference type="EMBL" id="KAK7489739.1"/>
    </source>
</evidence>
<reference evidence="2 3" key="1">
    <citation type="journal article" date="2023" name="Sci. Data">
        <title>Genome assembly of the Korean intertidal mud-creeper Batillaria attramentaria.</title>
        <authorList>
            <person name="Patra A.K."/>
            <person name="Ho P.T."/>
            <person name="Jun S."/>
            <person name="Lee S.J."/>
            <person name="Kim Y."/>
            <person name="Won Y.J."/>
        </authorList>
    </citation>
    <scope>NUCLEOTIDE SEQUENCE [LARGE SCALE GENOMIC DNA]</scope>
    <source>
        <strain evidence="2">Wonlab-2016</strain>
    </source>
</reference>
<proteinExistence type="predicted"/>
<dbReference type="EMBL" id="JACVVK020000135">
    <property type="protein sequence ID" value="KAK7489739.1"/>
    <property type="molecule type" value="Genomic_DNA"/>
</dbReference>
<gene>
    <name evidence="2" type="ORF">BaRGS_00019134</name>
</gene>